<keyword evidence="3" id="KW-0812">Transmembrane</keyword>
<evidence type="ECO:0000256" key="1">
    <source>
        <dbReference type="ARBA" id="ARBA00009184"/>
    </source>
</evidence>
<evidence type="ECO:0000256" key="2">
    <source>
        <dbReference type="SAM" id="MobiDB-lite"/>
    </source>
</evidence>
<dbReference type="Proteomes" id="UP000832041">
    <property type="component" value="Chromosome"/>
</dbReference>
<dbReference type="NCBIfam" id="TIGR01488">
    <property type="entry name" value="HAD-SF-IB"/>
    <property type="match status" value="1"/>
</dbReference>
<name>A0ABY4L3M5_THEAE</name>
<keyword evidence="4" id="KW-0378">Hydrolase</keyword>
<gene>
    <name evidence="4" type="ORF">FOF52_14045</name>
</gene>
<sequence>MWSRLRDRGHGRTAPTGAASATAATSLSPRTLDVHAPDGRTDPRSTAAFFDVDNTLMRGASIYHFARGLAARNLFTTRDLLRFGWGQLVFRISGSERRHHINAAREAALAFVAGHKVADLVSLCEEIYDETMADRIWEGARRLVHRHLDSGQRVWLVTATPVELADIIKRRLGLTGALGTVAESVDGVYTGRLVGDLLHGPAKAEAVRALAELEGLDLARCTAYSDSYNDLPLLSLVGHPNAVNPDDNLQRHAHAHGWPVHDFRRHRTALTVGLPSAMIGAVAGGALVGLLRRRRHG</sequence>
<dbReference type="InterPro" id="IPR050582">
    <property type="entry name" value="HAD-like_SerB"/>
</dbReference>
<feature type="compositionally biased region" description="Basic and acidic residues" evidence="2">
    <location>
        <begin position="1"/>
        <end position="10"/>
    </location>
</feature>
<dbReference type="CDD" id="cd02612">
    <property type="entry name" value="HAD_PGPPase"/>
    <property type="match status" value="1"/>
</dbReference>
<dbReference type="InterPro" id="IPR036412">
    <property type="entry name" value="HAD-like_sf"/>
</dbReference>
<dbReference type="SUPFAM" id="SSF56784">
    <property type="entry name" value="HAD-like"/>
    <property type="match status" value="1"/>
</dbReference>
<dbReference type="Pfam" id="PF12710">
    <property type="entry name" value="HAD"/>
    <property type="match status" value="1"/>
</dbReference>
<dbReference type="Gene3D" id="1.20.1440.100">
    <property type="entry name" value="SG protein - dephosphorylation function"/>
    <property type="match status" value="1"/>
</dbReference>
<keyword evidence="5" id="KW-1185">Reference proteome</keyword>
<keyword evidence="3" id="KW-1133">Transmembrane helix</keyword>
<dbReference type="Gene3D" id="3.40.50.1000">
    <property type="entry name" value="HAD superfamily/HAD-like"/>
    <property type="match status" value="1"/>
</dbReference>
<accession>A0ABY4L3M5</accession>
<feature type="region of interest" description="Disordered" evidence="2">
    <location>
        <begin position="1"/>
        <end position="40"/>
    </location>
</feature>
<dbReference type="PANTHER" id="PTHR43344">
    <property type="entry name" value="PHOSPHOSERINE PHOSPHATASE"/>
    <property type="match status" value="1"/>
</dbReference>
<proteinExistence type="inferred from homology"/>
<evidence type="ECO:0000313" key="5">
    <source>
        <dbReference type="Proteomes" id="UP000832041"/>
    </source>
</evidence>
<protein>
    <submittedName>
        <fullName evidence="4">HAD-IB family hydrolase</fullName>
    </submittedName>
</protein>
<evidence type="ECO:0000256" key="3">
    <source>
        <dbReference type="SAM" id="Phobius"/>
    </source>
</evidence>
<feature type="compositionally biased region" description="Low complexity" evidence="2">
    <location>
        <begin position="12"/>
        <end position="31"/>
    </location>
</feature>
<dbReference type="EMBL" id="CP051627">
    <property type="protein sequence ID" value="UPT21940.1"/>
    <property type="molecule type" value="Genomic_DNA"/>
</dbReference>
<reference evidence="4 5" key="1">
    <citation type="submission" date="2020-04" db="EMBL/GenBank/DDBJ databases">
        <title>Thermobifida alba genome sequencing and assembly.</title>
        <authorList>
            <person name="Luzics S."/>
            <person name="Horvath B."/>
            <person name="Nagy I."/>
            <person name="Toth A."/>
            <person name="Nagy I."/>
            <person name="Kukolya J."/>
        </authorList>
    </citation>
    <scope>NUCLEOTIDE SEQUENCE [LARGE SCALE GENOMIC DNA]</scope>
    <source>
        <strain evidence="4 5">DSM 43795</strain>
    </source>
</reference>
<dbReference type="RefSeq" id="WP_282573486.1">
    <property type="nucleotide sequence ID" value="NZ_BAABEB010000003.1"/>
</dbReference>
<keyword evidence="3" id="KW-0472">Membrane</keyword>
<dbReference type="NCBIfam" id="TIGR01490">
    <property type="entry name" value="HAD-SF-IB-hyp1"/>
    <property type="match status" value="1"/>
</dbReference>
<comment type="similarity">
    <text evidence="1">Belongs to the HAD-like hydrolase superfamily. SerB family.</text>
</comment>
<organism evidence="4 5">
    <name type="scientific">Thermobifida alba</name>
    <name type="common">Thermomonospora alba</name>
    <dbReference type="NCBI Taxonomy" id="53522"/>
    <lineage>
        <taxon>Bacteria</taxon>
        <taxon>Bacillati</taxon>
        <taxon>Actinomycetota</taxon>
        <taxon>Actinomycetes</taxon>
        <taxon>Streptosporangiales</taxon>
        <taxon>Nocardiopsidaceae</taxon>
        <taxon>Thermobifida</taxon>
    </lineage>
</organism>
<dbReference type="PANTHER" id="PTHR43344:SF15">
    <property type="entry name" value="PHOSPHOSERINE PHOSPHATASE SERB1"/>
    <property type="match status" value="1"/>
</dbReference>
<feature type="transmembrane region" description="Helical" evidence="3">
    <location>
        <begin position="269"/>
        <end position="291"/>
    </location>
</feature>
<evidence type="ECO:0000313" key="4">
    <source>
        <dbReference type="EMBL" id="UPT21940.1"/>
    </source>
</evidence>
<dbReference type="InterPro" id="IPR023214">
    <property type="entry name" value="HAD_sf"/>
</dbReference>
<dbReference type="GO" id="GO:0016787">
    <property type="term" value="F:hydrolase activity"/>
    <property type="evidence" value="ECO:0007669"/>
    <property type="project" value="UniProtKB-KW"/>
</dbReference>
<dbReference type="InterPro" id="IPR006385">
    <property type="entry name" value="HAD_hydro_SerB1"/>
</dbReference>